<dbReference type="RefSeq" id="XP_064771600.1">
    <property type="nucleotide sequence ID" value="XM_064915199.1"/>
</dbReference>
<keyword evidence="3" id="KW-1185">Reference proteome</keyword>
<gene>
    <name evidence="2" type="ORF">BZA70DRAFT_54595</name>
</gene>
<dbReference type="EMBL" id="JBBJBU010000001">
    <property type="protein sequence ID" value="KAK7208567.1"/>
    <property type="molecule type" value="Genomic_DNA"/>
</dbReference>
<comment type="caution">
    <text evidence="2">The sequence shown here is derived from an EMBL/GenBank/DDBJ whole genome shotgun (WGS) entry which is preliminary data.</text>
</comment>
<sequence>MRISFYYPSYFVPSRQKLGLLGPLPLFPNCPVNGFTADTKPDLRQIRIFTACVRKDARLSLCLSVYSVIDLFLRKRSVYSVRIAIIPKRDRFRLSLKRARLALSEPPDPYRCLAAAPKILPRDQIRQHRVSPLPNTQASRRSLAAKFRLPVPLSARLPKNLSTLLFTIFCNFSHPRVLVGFPFSFYSFGLAFVIILSHRAPTGLLGNWRRHAVRLYLSIDDDDKSLF</sequence>
<dbReference type="GeneID" id="90040711"/>
<name>A0ABR1FFD8_9ASCO</name>
<evidence type="ECO:0000256" key="1">
    <source>
        <dbReference type="SAM" id="Phobius"/>
    </source>
</evidence>
<feature type="transmembrane region" description="Helical" evidence="1">
    <location>
        <begin position="177"/>
        <end position="196"/>
    </location>
</feature>
<keyword evidence="1" id="KW-0812">Transmembrane</keyword>
<keyword evidence="1" id="KW-1133">Transmembrane helix</keyword>
<keyword evidence="1" id="KW-0472">Membrane</keyword>
<accession>A0ABR1FFD8</accession>
<organism evidence="2 3">
    <name type="scientific">Myxozyma melibiosi</name>
    <dbReference type="NCBI Taxonomy" id="54550"/>
    <lineage>
        <taxon>Eukaryota</taxon>
        <taxon>Fungi</taxon>
        <taxon>Dikarya</taxon>
        <taxon>Ascomycota</taxon>
        <taxon>Saccharomycotina</taxon>
        <taxon>Lipomycetes</taxon>
        <taxon>Lipomycetales</taxon>
        <taxon>Lipomycetaceae</taxon>
        <taxon>Myxozyma</taxon>
    </lineage>
</organism>
<protein>
    <submittedName>
        <fullName evidence="2">Uncharacterized protein</fullName>
    </submittedName>
</protein>
<proteinExistence type="predicted"/>
<dbReference type="Proteomes" id="UP001498771">
    <property type="component" value="Unassembled WGS sequence"/>
</dbReference>
<evidence type="ECO:0000313" key="3">
    <source>
        <dbReference type="Proteomes" id="UP001498771"/>
    </source>
</evidence>
<reference evidence="2 3" key="1">
    <citation type="submission" date="2024-03" db="EMBL/GenBank/DDBJ databases">
        <title>Genome-scale model development and genomic sequencing of the oleaginous clade Lipomyces.</title>
        <authorList>
            <consortium name="Lawrence Berkeley National Laboratory"/>
            <person name="Czajka J.J."/>
            <person name="Han Y."/>
            <person name="Kim J."/>
            <person name="Mondo S.J."/>
            <person name="Hofstad B.A."/>
            <person name="Robles A."/>
            <person name="Haridas S."/>
            <person name="Riley R."/>
            <person name="LaButti K."/>
            <person name="Pangilinan J."/>
            <person name="Andreopoulos W."/>
            <person name="Lipzen A."/>
            <person name="Yan J."/>
            <person name="Wang M."/>
            <person name="Ng V."/>
            <person name="Grigoriev I.V."/>
            <person name="Spatafora J.W."/>
            <person name="Magnuson J.K."/>
            <person name="Baker S.E."/>
            <person name="Pomraning K.R."/>
        </authorList>
    </citation>
    <scope>NUCLEOTIDE SEQUENCE [LARGE SCALE GENOMIC DNA]</scope>
    <source>
        <strain evidence="2 3">Phaff 52-87</strain>
    </source>
</reference>
<evidence type="ECO:0000313" key="2">
    <source>
        <dbReference type="EMBL" id="KAK7208567.1"/>
    </source>
</evidence>